<feature type="transmembrane region" description="Helical" evidence="8">
    <location>
        <begin position="82"/>
        <end position="101"/>
    </location>
</feature>
<keyword evidence="4 8" id="KW-1003">Cell membrane</keyword>
<reference evidence="9 10" key="1">
    <citation type="submission" date="2017-03" db="EMBL/GenBank/DDBJ databases">
        <authorList>
            <person name="Afonso C.L."/>
            <person name="Miller P.J."/>
            <person name="Scott M.A."/>
            <person name="Spackman E."/>
            <person name="Goraichik I."/>
            <person name="Dimitrov K.M."/>
            <person name="Suarez D.L."/>
            <person name="Swayne D.E."/>
        </authorList>
    </citation>
    <scope>NUCLEOTIDE SEQUENCE [LARGE SCALE GENOMIC DNA]</scope>
    <source>
        <strain evidence="9 10">CECT 7450</strain>
    </source>
</reference>
<dbReference type="InterPro" id="IPR052017">
    <property type="entry name" value="TSUP"/>
</dbReference>
<dbReference type="PANTHER" id="PTHR30269:SF32">
    <property type="entry name" value="MEMBRANE TRANSPORTER PROTEIN-RELATED"/>
    <property type="match status" value="1"/>
</dbReference>
<feature type="transmembrane region" description="Helical" evidence="8">
    <location>
        <begin position="237"/>
        <end position="254"/>
    </location>
</feature>
<keyword evidence="3" id="KW-0813">Transport</keyword>
<comment type="similarity">
    <text evidence="2 8">Belongs to the 4-toluene sulfonate uptake permease (TSUP) (TC 2.A.102) family.</text>
</comment>
<evidence type="ECO:0000256" key="7">
    <source>
        <dbReference type="ARBA" id="ARBA00023136"/>
    </source>
</evidence>
<sequence length="256" mass="26899">MEMLFGPEALWIVSFCCLVAMVAGTVKGVVGFGMPMVLISGLSTVMPPDLALAGLILPTLITNGWQALRQGVAAAWESVRKYRVFLLVGLVFLLGSAQVVRAVPSQVLLLGIGVPIVAYALTSLAGRPLRLPAGAGARTEAAIGAVAGFFGGISGVWGPPTVAMLSSRDTGKTEQMRVQGVIYGLGAVALVVAHVSSGVLNRDTAPFSMILIVPAMVGMWIGFRIQDRLDHATFRKLTFLVLFLAGANLVRRGLWG</sequence>
<feature type="transmembrane region" description="Helical" evidence="8">
    <location>
        <begin position="38"/>
        <end position="61"/>
    </location>
</feature>
<evidence type="ECO:0000256" key="4">
    <source>
        <dbReference type="ARBA" id="ARBA00022475"/>
    </source>
</evidence>
<organism evidence="9 10">
    <name type="scientific">Roseovarius albus</name>
    <dbReference type="NCBI Taxonomy" id="1247867"/>
    <lineage>
        <taxon>Bacteria</taxon>
        <taxon>Pseudomonadati</taxon>
        <taxon>Pseudomonadota</taxon>
        <taxon>Alphaproteobacteria</taxon>
        <taxon>Rhodobacterales</taxon>
        <taxon>Roseobacteraceae</taxon>
        <taxon>Roseovarius</taxon>
    </lineage>
</organism>
<evidence type="ECO:0000256" key="2">
    <source>
        <dbReference type="ARBA" id="ARBA00009142"/>
    </source>
</evidence>
<dbReference type="EMBL" id="FWFX01000002">
    <property type="protein sequence ID" value="SLN23050.1"/>
    <property type="molecule type" value="Genomic_DNA"/>
</dbReference>
<dbReference type="OrthoDB" id="9800873at2"/>
<dbReference type="RefSeq" id="WP_085804435.1">
    <property type="nucleotide sequence ID" value="NZ_FWFX01000002.1"/>
</dbReference>
<evidence type="ECO:0000256" key="8">
    <source>
        <dbReference type="RuleBase" id="RU363041"/>
    </source>
</evidence>
<feature type="transmembrane region" description="Helical" evidence="8">
    <location>
        <begin position="207"/>
        <end position="225"/>
    </location>
</feature>
<feature type="transmembrane region" description="Helical" evidence="8">
    <location>
        <begin position="141"/>
        <end position="160"/>
    </location>
</feature>
<evidence type="ECO:0000256" key="3">
    <source>
        <dbReference type="ARBA" id="ARBA00022448"/>
    </source>
</evidence>
<proteinExistence type="inferred from homology"/>
<dbReference type="Proteomes" id="UP000193061">
    <property type="component" value="Unassembled WGS sequence"/>
</dbReference>
<name>A0A1X6YJX7_9RHOB</name>
<evidence type="ECO:0000313" key="10">
    <source>
        <dbReference type="Proteomes" id="UP000193061"/>
    </source>
</evidence>
<keyword evidence="5 8" id="KW-0812">Transmembrane</keyword>
<evidence type="ECO:0000256" key="6">
    <source>
        <dbReference type="ARBA" id="ARBA00022989"/>
    </source>
</evidence>
<keyword evidence="7 8" id="KW-0472">Membrane</keyword>
<dbReference type="InterPro" id="IPR002781">
    <property type="entry name" value="TM_pro_TauE-like"/>
</dbReference>
<keyword evidence="6 8" id="KW-1133">Transmembrane helix</keyword>
<comment type="subcellular location">
    <subcellularLocation>
        <location evidence="1 8">Cell membrane</location>
        <topology evidence="1 8">Multi-pass membrane protein</topology>
    </subcellularLocation>
</comment>
<evidence type="ECO:0000313" key="9">
    <source>
        <dbReference type="EMBL" id="SLN23050.1"/>
    </source>
</evidence>
<accession>A0A1X6YJX7</accession>
<evidence type="ECO:0000256" key="1">
    <source>
        <dbReference type="ARBA" id="ARBA00004651"/>
    </source>
</evidence>
<dbReference type="AlphaFoldDB" id="A0A1X6YJX7"/>
<keyword evidence="10" id="KW-1185">Reference proteome</keyword>
<dbReference type="GO" id="GO:0005886">
    <property type="term" value="C:plasma membrane"/>
    <property type="evidence" value="ECO:0007669"/>
    <property type="project" value="UniProtKB-SubCell"/>
</dbReference>
<feature type="transmembrane region" description="Helical" evidence="8">
    <location>
        <begin position="107"/>
        <end position="129"/>
    </location>
</feature>
<dbReference type="PANTHER" id="PTHR30269">
    <property type="entry name" value="TRANSMEMBRANE PROTEIN YFCA"/>
    <property type="match status" value="1"/>
</dbReference>
<protein>
    <recommendedName>
        <fullName evidence="8">Probable membrane transporter protein</fullName>
    </recommendedName>
</protein>
<gene>
    <name evidence="9" type="ORF">ROA7450_00899</name>
</gene>
<evidence type="ECO:0000256" key="5">
    <source>
        <dbReference type="ARBA" id="ARBA00022692"/>
    </source>
</evidence>
<dbReference type="Pfam" id="PF01925">
    <property type="entry name" value="TauE"/>
    <property type="match status" value="1"/>
</dbReference>
<feature type="transmembrane region" description="Helical" evidence="8">
    <location>
        <begin position="180"/>
        <end position="200"/>
    </location>
</feature>